<keyword evidence="3" id="KW-1185">Reference proteome</keyword>
<dbReference type="Pfam" id="PF13302">
    <property type="entry name" value="Acetyltransf_3"/>
    <property type="match status" value="1"/>
</dbReference>
<name>A0ABT7E648_9FIRM</name>
<dbReference type="InterPro" id="IPR016181">
    <property type="entry name" value="Acyl_CoA_acyltransferase"/>
</dbReference>
<reference evidence="2 3" key="1">
    <citation type="submission" date="2023-05" db="EMBL/GenBank/DDBJ databases">
        <title>Rombocin, a short stable natural nisin variant, displays selective antimicrobial activity against Listeria monocytogenes and employs dual mode of action to kill target bacterial strains.</title>
        <authorList>
            <person name="Wambui J."/>
            <person name="Stephan R."/>
            <person name="Kuipers O.P."/>
        </authorList>
    </citation>
    <scope>NUCLEOTIDE SEQUENCE [LARGE SCALE GENOMIC DNA]</scope>
    <source>
        <strain evidence="2 3">RC002</strain>
    </source>
</reference>
<proteinExistence type="predicted"/>
<feature type="domain" description="N-acetyltransferase" evidence="1">
    <location>
        <begin position="11"/>
        <end position="176"/>
    </location>
</feature>
<dbReference type="SUPFAM" id="SSF55729">
    <property type="entry name" value="Acyl-CoA N-acyltransferases (Nat)"/>
    <property type="match status" value="1"/>
</dbReference>
<evidence type="ECO:0000313" key="2">
    <source>
        <dbReference type="EMBL" id="MDK2562396.1"/>
    </source>
</evidence>
<dbReference type="RefSeq" id="WP_284131376.1">
    <property type="nucleotide sequence ID" value="NZ_JASKYM010000001.1"/>
</dbReference>
<evidence type="ECO:0000313" key="3">
    <source>
        <dbReference type="Proteomes" id="UP001301012"/>
    </source>
</evidence>
<dbReference type="PROSITE" id="PS51186">
    <property type="entry name" value="GNAT"/>
    <property type="match status" value="1"/>
</dbReference>
<dbReference type="InterPro" id="IPR051531">
    <property type="entry name" value="N-acetyltransferase"/>
</dbReference>
<dbReference type="InterPro" id="IPR000182">
    <property type="entry name" value="GNAT_dom"/>
</dbReference>
<gene>
    <name evidence="2" type="ORF">QOZ84_02455</name>
</gene>
<evidence type="ECO:0000259" key="1">
    <source>
        <dbReference type="PROSITE" id="PS51186"/>
    </source>
</evidence>
<organism evidence="2 3">
    <name type="scientific">Romboutsia sedimentorum</name>
    <dbReference type="NCBI Taxonomy" id="1368474"/>
    <lineage>
        <taxon>Bacteria</taxon>
        <taxon>Bacillati</taxon>
        <taxon>Bacillota</taxon>
        <taxon>Clostridia</taxon>
        <taxon>Peptostreptococcales</taxon>
        <taxon>Peptostreptococcaceae</taxon>
        <taxon>Romboutsia</taxon>
    </lineage>
</organism>
<sequence length="178" mass="20519">MDFPLSETSRLYLRKITIKDADDIFEYLSNDEVTKYLGRESLNDIGESYDLIKKFETNFIDKRGIRWGIIHKATGQLIGTVGYDAIQIKNKRADIGYDINIKYWRQGFATEAINEVIRLGFENLDLNRIGAVVFPENIASLNLLEKLGFTKEGILRDYIIQNDIERDTVVLSLLKAMF</sequence>
<dbReference type="EMBL" id="JASKYM010000001">
    <property type="protein sequence ID" value="MDK2562396.1"/>
    <property type="molecule type" value="Genomic_DNA"/>
</dbReference>
<dbReference type="PANTHER" id="PTHR43792:SF9">
    <property type="entry name" value="RIBOSOMAL-PROTEIN-ALANINE ACETYLTRANSFERASE"/>
    <property type="match status" value="1"/>
</dbReference>
<dbReference type="Gene3D" id="3.40.630.30">
    <property type="match status" value="1"/>
</dbReference>
<accession>A0ABT7E648</accession>
<comment type="caution">
    <text evidence="2">The sequence shown here is derived from an EMBL/GenBank/DDBJ whole genome shotgun (WGS) entry which is preliminary data.</text>
</comment>
<dbReference type="Proteomes" id="UP001301012">
    <property type="component" value="Unassembled WGS sequence"/>
</dbReference>
<dbReference type="PANTHER" id="PTHR43792">
    <property type="entry name" value="GNAT FAMILY, PUTATIVE (AFU_ORTHOLOGUE AFUA_3G00765)-RELATED-RELATED"/>
    <property type="match status" value="1"/>
</dbReference>
<protein>
    <submittedName>
        <fullName evidence="2">GNAT family N-acetyltransferase</fullName>
    </submittedName>
</protein>